<evidence type="ECO:0000256" key="1">
    <source>
        <dbReference type="SAM" id="MobiDB-lite"/>
    </source>
</evidence>
<evidence type="ECO:0000313" key="3">
    <source>
        <dbReference type="Proteomes" id="UP000324222"/>
    </source>
</evidence>
<sequence>MGDRRREWRRVDGCAISGGNFLDLEGILWAEKRREWICPEGCGVGGGQDSVPGPHPLKVTHNALPSPPCPPLPSSPKSTTPIPSTLPVLPPSLTNLPGPSTTLPRPFQDHVHLPINPLKEKISS</sequence>
<evidence type="ECO:0000313" key="2">
    <source>
        <dbReference type="EMBL" id="MPC68895.1"/>
    </source>
</evidence>
<name>A0A5B7HH80_PORTR</name>
<feature type="compositionally biased region" description="Basic and acidic residues" evidence="1">
    <location>
        <begin position="107"/>
        <end position="124"/>
    </location>
</feature>
<feature type="region of interest" description="Disordered" evidence="1">
    <location>
        <begin position="44"/>
        <end position="124"/>
    </location>
</feature>
<dbReference type="EMBL" id="VSRR010028554">
    <property type="protein sequence ID" value="MPC68895.1"/>
    <property type="molecule type" value="Genomic_DNA"/>
</dbReference>
<protein>
    <submittedName>
        <fullName evidence="2">Uncharacterized protein</fullName>
    </submittedName>
</protein>
<dbReference type="Proteomes" id="UP000324222">
    <property type="component" value="Unassembled WGS sequence"/>
</dbReference>
<gene>
    <name evidence="2" type="ORF">E2C01_063106</name>
</gene>
<accession>A0A5B7HH80</accession>
<feature type="compositionally biased region" description="Low complexity" evidence="1">
    <location>
        <begin position="75"/>
        <end position="97"/>
    </location>
</feature>
<organism evidence="2 3">
    <name type="scientific">Portunus trituberculatus</name>
    <name type="common">Swimming crab</name>
    <name type="synonym">Neptunus trituberculatus</name>
    <dbReference type="NCBI Taxonomy" id="210409"/>
    <lineage>
        <taxon>Eukaryota</taxon>
        <taxon>Metazoa</taxon>
        <taxon>Ecdysozoa</taxon>
        <taxon>Arthropoda</taxon>
        <taxon>Crustacea</taxon>
        <taxon>Multicrustacea</taxon>
        <taxon>Malacostraca</taxon>
        <taxon>Eumalacostraca</taxon>
        <taxon>Eucarida</taxon>
        <taxon>Decapoda</taxon>
        <taxon>Pleocyemata</taxon>
        <taxon>Brachyura</taxon>
        <taxon>Eubrachyura</taxon>
        <taxon>Portunoidea</taxon>
        <taxon>Portunidae</taxon>
        <taxon>Portuninae</taxon>
        <taxon>Portunus</taxon>
    </lineage>
</organism>
<reference evidence="2 3" key="1">
    <citation type="submission" date="2019-05" db="EMBL/GenBank/DDBJ databases">
        <title>Another draft genome of Portunus trituberculatus and its Hox gene families provides insights of decapod evolution.</title>
        <authorList>
            <person name="Jeong J.-H."/>
            <person name="Song I."/>
            <person name="Kim S."/>
            <person name="Choi T."/>
            <person name="Kim D."/>
            <person name="Ryu S."/>
            <person name="Kim W."/>
        </authorList>
    </citation>
    <scope>NUCLEOTIDE SEQUENCE [LARGE SCALE GENOMIC DNA]</scope>
    <source>
        <tissue evidence="2">Muscle</tissue>
    </source>
</reference>
<keyword evidence="3" id="KW-1185">Reference proteome</keyword>
<proteinExistence type="predicted"/>
<comment type="caution">
    <text evidence="2">The sequence shown here is derived from an EMBL/GenBank/DDBJ whole genome shotgun (WGS) entry which is preliminary data.</text>
</comment>
<feature type="compositionally biased region" description="Pro residues" evidence="1">
    <location>
        <begin position="65"/>
        <end position="74"/>
    </location>
</feature>
<dbReference type="AlphaFoldDB" id="A0A5B7HH80"/>